<evidence type="ECO:0000256" key="6">
    <source>
        <dbReference type="ARBA" id="ARBA00023015"/>
    </source>
</evidence>
<evidence type="ECO:0000313" key="12">
    <source>
        <dbReference type="EMBL" id="OXA53758.1"/>
    </source>
</evidence>
<dbReference type="PANTHER" id="PTHR47772">
    <property type="entry name" value="ZINC FINGER PROTEIN 200"/>
    <property type="match status" value="1"/>
</dbReference>
<evidence type="ECO:0000256" key="5">
    <source>
        <dbReference type="ARBA" id="ARBA00022833"/>
    </source>
</evidence>
<feature type="compositionally biased region" description="Basic and acidic residues" evidence="10">
    <location>
        <begin position="562"/>
        <end position="572"/>
    </location>
</feature>
<feature type="region of interest" description="Disordered" evidence="10">
    <location>
        <begin position="541"/>
        <end position="578"/>
    </location>
</feature>
<feature type="domain" description="C2H2-type" evidence="11">
    <location>
        <begin position="383"/>
        <end position="411"/>
    </location>
</feature>
<dbReference type="SMART" id="SM00355">
    <property type="entry name" value="ZnF_C2H2"/>
    <property type="match status" value="10"/>
</dbReference>
<evidence type="ECO:0000256" key="3">
    <source>
        <dbReference type="ARBA" id="ARBA00022737"/>
    </source>
</evidence>
<protein>
    <submittedName>
        <fullName evidence="12">Zinc finger protein 16</fullName>
    </submittedName>
</protein>
<evidence type="ECO:0000256" key="1">
    <source>
        <dbReference type="ARBA" id="ARBA00004123"/>
    </source>
</evidence>
<keyword evidence="2" id="KW-0479">Metal-binding</keyword>
<dbReference type="Pfam" id="PF12874">
    <property type="entry name" value="zf-met"/>
    <property type="match status" value="1"/>
</dbReference>
<dbReference type="Gene3D" id="3.30.160.60">
    <property type="entry name" value="Classic Zinc Finger"/>
    <property type="match status" value="6"/>
</dbReference>
<dbReference type="PANTHER" id="PTHR47772:SF13">
    <property type="entry name" value="GASTRULA ZINC FINGER PROTEIN XLCGF49.1-LIKE-RELATED"/>
    <property type="match status" value="1"/>
</dbReference>
<comment type="subcellular location">
    <subcellularLocation>
        <location evidence="1">Nucleus</location>
    </subcellularLocation>
</comment>
<gene>
    <name evidence="12" type="ORF">Fcan01_10928</name>
</gene>
<reference evidence="12 13" key="1">
    <citation type="submission" date="2015-12" db="EMBL/GenBank/DDBJ databases">
        <title>The genome of Folsomia candida.</title>
        <authorList>
            <person name="Faddeeva A."/>
            <person name="Derks M.F."/>
            <person name="Anvar Y."/>
            <person name="Smit S."/>
            <person name="Van Straalen N."/>
            <person name="Roelofs D."/>
        </authorList>
    </citation>
    <scope>NUCLEOTIDE SEQUENCE [LARGE SCALE GENOMIC DNA]</scope>
    <source>
        <strain evidence="12 13">VU population</strain>
        <tissue evidence="12">Whole body</tissue>
    </source>
</reference>
<feature type="domain" description="C2H2-type" evidence="11">
    <location>
        <begin position="496"/>
        <end position="523"/>
    </location>
</feature>
<proteinExistence type="predicted"/>
<feature type="domain" description="C2H2-type" evidence="11">
    <location>
        <begin position="524"/>
        <end position="551"/>
    </location>
</feature>
<keyword evidence="7" id="KW-0804">Transcription</keyword>
<feature type="domain" description="C2H2-type" evidence="11">
    <location>
        <begin position="468"/>
        <end position="495"/>
    </location>
</feature>
<evidence type="ECO:0000256" key="2">
    <source>
        <dbReference type="ARBA" id="ARBA00022723"/>
    </source>
</evidence>
<name>A0A226E8X5_FOLCA</name>
<feature type="domain" description="C2H2-type" evidence="11">
    <location>
        <begin position="411"/>
        <end position="433"/>
    </location>
</feature>
<dbReference type="EMBL" id="LNIX01000005">
    <property type="protein sequence ID" value="OXA53758.1"/>
    <property type="molecule type" value="Genomic_DNA"/>
</dbReference>
<dbReference type="FunFam" id="3.30.160.60:FF:000100">
    <property type="entry name" value="Zinc finger 45-like"/>
    <property type="match status" value="1"/>
</dbReference>
<dbReference type="InterPro" id="IPR013087">
    <property type="entry name" value="Znf_C2H2_type"/>
</dbReference>
<dbReference type="PROSITE" id="PS00028">
    <property type="entry name" value="ZINC_FINGER_C2H2_1"/>
    <property type="match status" value="8"/>
</dbReference>
<keyword evidence="8" id="KW-0539">Nucleus</keyword>
<dbReference type="InterPro" id="IPR050636">
    <property type="entry name" value="C2H2-ZF_domain-containing"/>
</dbReference>
<organism evidence="12 13">
    <name type="scientific">Folsomia candida</name>
    <name type="common">Springtail</name>
    <dbReference type="NCBI Taxonomy" id="158441"/>
    <lineage>
        <taxon>Eukaryota</taxon>
        <taxon>Metazoa</taxon>
        <taxon>Ecdysozoa</taxon>
        <taxon>Arthropoda</taxon>
        <taxon>Hexapoda</taxon>
        <taxon>Collembola</taxon>
        <taxon>Entomobryomorpha</taxon>
        <taxon>Isotomoidea</taxon>
        <taxon>Isotomidae</taxon>
        <taxon>Proisotominae</taxon>
        <taxon>Folsomia</taxon>
    </lineage>
</organism>
<feature type="domain" description="C2H2-type" evidence="11">
    <location>
        <begin position="328"/>
        <end position="356"/>
    </location>
</feature>
<dbReference type="Proteomes" id="UP000198287">
    <property type="component" value="Unassembled WGS sequence"/>
</dbReference>
<feature type="domain" description="C2H2-type" evidence="11">
    <location>
        <begin position="259"/>
        <end position="287"/>
    </location>
</feature>
<keyword evidence="4 9" id="KW-0863">Zinc-finger</keyword>
<keyword evidence="13" id="KW-1185">Reference proteome</keyword>
<comment type="caution">
    <text evidence="12">The sequence shown here is derived from an EMBL/GenBank/DDBJ whole genome shotgun (WGS) entry which is preliminary data.</text>
</comment>
<dbReference type="FunFam" id="3.30.160.60:FF:000446">
    <property type="entry name" value="Zinc finger protein"/>
    <property type="match status" value="1"/>
</dbReference>
<evidence type="ECO:0000313" key="13">
    <source>
        <dbReference type="Proteomes" id="UP000198287"/>
    </source>
</evidence>
<dbReference type="InterPro" id="IPR036236">
    <property type="entry name" value="Znf_C2H2_sf"/>
</dbReference>
<dbReference type="Pfam" id="PF00096">
    <property type="entry name" value="zf-C2H2"/>
    <property type="match status" value="4"/>
</dbReference>
<dbReference type="GO" id="GO:0008270">
    <property type="term" value="F:zinc ion binding"/>
    <property type="evidence" value="ECO:0007669"/>
    <property type="project" value="UniProtKB-KW"/>
</dbReference>
<dbReference type="AlphaFoldDB" id="A0A226E8X5"/>
<feature type="region of interest" description="Disordered" evidence="10">
    <location>
        <begin position="200"/>
        <end position="245"/>
    </location>
</feature>
<keyword evidence="3" id="KW-0677">Repeat</keyword>
<accession>A0A226E8X5</accession>
<feature type="domain" description="C2H2-type" evidence="11">
    <location>
        <begin position="440"/>
        <end position="467"/>
    </location>
</feature>
<sequence length="603" mass="68728">MEESCIFCGVGADPVKQELLDENIKNWTNMCTESICCLFQISGDHTLPGILTAAHYCDKCRQLVRDVDFTLRLFNQLLHRLENVQKEILHNLSSRREDEGNDDEMKDIKHSNDLIREMFRQGSANINVGIDQLKSLMSLERLTKHNNLGDDNCFKVINNFNGSEVLQGKRLVVTKRQRNSNGQILTVKVETELREGVNFEDSGQGYLSDGEIDQDDKNSWSEENSSDQEISDSSSSSDYEENHVKRPKRKLKQCEKIYFQCSLCNVKVSSELSLNCHRRKVHEADPVPFHCDKCPQKFKVYKTLMHHRSTDCGRLSSQQQRSHPSETFLCEFCSKKYCSANYLAKHVATCHTQQHCDFCNFGFETVQELEAHEELHKKCEQPFQCVLCDQVLTNSSNLRRHVIVSHTDKHVVCEICGGKFMSASHMKKHHKIHQEGYVGHKCGVCGYTFSRASALKHHMLKHSKTKSFTCEICGKGFTYQSGLTVHLASHQVERKFICKICGKGFSAKCFLMRHEEIHSGTSAYECPTCGKKFKTRNSLSQHVTTHLPKDPNKKPRVRKSQKGGDERDEGVQRGRKGHVNVNNVDVAAAGLVFQGAYSNYNSF</sequence>
<dbReference type="SUPFAM" id="SSF57667">
    <property type="entry name" value="beta-beta-alpha zinc fingers"/>
    <property type="match status" value="4"/>
</dbReference>
<dbReference type="PROSITE" id="PS50157">
    <property type="entry name" value="ZINC_FINGER_C2H2_2"/>
    <property type="match status" value="8"/>
</dbReference>
<dbReference type="STRING" id="158441.A0A226E8X5"/>
<evidence type="ECO:0000256" key="10">
    <source>
        <dbReference type="SAM" id="MobiDB-lite"/>
    </source>
</evidence>
<keyword evidence="5" id="KW-0862">Zinc</keyword>
<dbReference type="OrthoDB" id="6077919at2759"/>
<keyword evidence="6" id="KW-0805">Transcription regulation</keyword>
<evidence type="ECO:0000259" key="11">
    <source>
        <dbReference type="PROSITE" id="PS50157"/>
    </source>
</evidence>
<evidence type="ECO:0000256" key="4">
    <source>
        <dbReference type="ARBA" id="ARBA00022771"/>
    </source>
</evidence>
<evidence type="ECO:0000256" key="9">
    <source>
        <dbReference type="PROSITE-ProRule" id="PRU00042"/>
    </source>
</evidence>
<dbReference type="OMA" id="INASCED"/>
<evidence type="ECO:0000256" key="8">
    <source>
        <dbReference type="ARBA" id="ARBA00023242"/>
    </source>
</evidence>
<dbReference type="GO" id="GO:0005634">
    <property type="term" value="C:nucleus"/>
    <property type="evidence" value="ECO:0007669"/>
    <property type="project" value="UniProtKB-SubCell"/>
</dbReference>
<evidence type="ECO:0000256" key="7">
    <source>
        <dbReference type="ARBA" id="ARBA00023163"/>
    </source>
</evidence>